<proteinExistence type="predicted"/>
<gene>
    <name evidence="4" type="ORF">ACFSQ0_01175</name>
</gene>
<dbReference type="EMBL" id="JBHULZ010000006">
    <property type="protein sequence ID" value="MFD2696596.1"/>
    <property type="molecule type" value="Genomic_DNA"/>
</dbReference>
<dbReference type="InterPro" id="IPR050595">
    <property type="entry name" value="Bact_response_regulator"/>
</dbReference>
<dbReference type="PANTHER" id="PTHR44591:SF3">
    <property type="entry name" value="RESPONSE REGULATORY DOMAIN-CONTAINING PROTEIN"/>
    <property type="match status" value="1"/>
</dbReference>
<keyword evidence="1 2" id="KW-0597">Phosphoprotein</keyword>
<dbReference type="Proteomes" id="UP001597357">
    <property type="component" value="Unassembled WGS sequence"/>
</dbReference>
<accession>A0ABW5S9W5</accession>
<comment type="caution">
    <text evidence="4">The sequence shown here is derived from an EMBL/GenBank/DDBJ whole genome shotgun (WGS) entry which is preliminary data.</text>
</comment>
<dbReference type="SUPFAM" id="SSF52172">
    <property type="entry name" value="CheY-like"/>
    <property type="match status" value="1"/>
</dbReference>
<dbReference type="Gene3D" id="3.40.50.2300">
    <property type="match status" value="1"/>
</dbReference>
<dbReference type="InterPro" id="IPR011006">
    <property type="entry name" value="CheY-like_superfamily"/>
</dbReference>
<evidence type="ECO:0000313" key="4">
    <source>
        <dbReference type="EMBL" id="MFD2696596.1"/>
    </source>
</evidence>
<evidence type="ECO:0000313" key="5">
    <source>
        <dbReference type="Proteomes" id="UP001597357"/>
    </source>
</evidence>
<feature type="domain" description="Response regulatory" evidence="3">
    <location>
        <begin position="7"/>
        <end position="132"/>
    </location>
</feature>
<dbReference type="InterPro" id="IPR001789">
    <property type="entry name" value="Sig_transdc_resp-reg_receiver"/>
</dbReference>
<sequence length="132" mass="15228">MESSKKHIVIIDDDPIYQRIIKFLAQRMVPDYEQHALLNAAGASQILKKLLKRGEQVYVLLDLNMPEYDGWRFLDLTEKASWAACSQLKLFVVSSTTDTREIERAKEYALVKDVITKPFTKENLNYILGYAS</sequence>
<evidence type="ECO:0000259" key="3">
    <source>
        <dbReference type="PROSITE" id="PS50110"/>
    </source>
</evidence>
<dbReference type="Pfam" id="PF00072">
    <property type="entry name" value="Response_reg"/>
    <property type="match status" value="1"/>
</dbReference>
<keyword evidence="5" id="KW-1185">Reference proteome</keyword>
<organism evidence="4 5">
    <name type="scientific">Mesonia sediminis</name>
    <dbReference type="NCBI Taxonomy" id="1703946"/>
    <lineage>
        <taxon>Bacteria</taxon>
        <taxon>Pseudomonadati</taxon>
        <taxon>Bacteroidota</taxon>
        <taxon>Flavobacteriia</taxon>
        <taxon>Flavobacteriales</taxon>
        <taxon>Flavobacteriaceae</taxon>
        <taxon>Mesonia</taxon>
    </lineage>
</organism>
<reference evidence="5" key="1">
    <citation type="journal article" date="2019" name="Int. J. Syst. Evol. Microbiol.">
        <title>The Global Catalogue of Microorganisms (GCM) 10K type strain sequencing project: providing services to taxonomists for standard genome sequencing and annotation.</title>
        <authorList>
            <consortium name="The Broad Institute Genomics Platform"/>
            <consortium name="The Broad Institute Genome Sequencing Center for Infectious Disease"/>
            <person name="Wu L."/>
            <person name="Ma J."/>
        </authorList>
    </citation>
    <scope>NUCLEOTIDE SEQUENCE [LARGE SCALE GENOMIC DNA]</scope>
    <source>
        <strain evidence="5">KCTC 42255</strain>
    </source>
</reference>
<dbReference type="SMART" id="SM00448">
    <property type="entry name" value="REC"/>
    <property type="match status" value="1"/>
</dbReference>
<evidence type="ECO:0000256" key="2">
    <source>
        <dbReference type="PROSITE-ProRule" id="PRU00169"/>
    </source>
</evidence>
<name>A0ABW5S9W5_9FLAO</name>
<feature type="modified residue" description="4-aspartylphosphate" evidence="2">
    <location>
        <position position="62"/>
    </location>
</feature>
<evidence type="ECO:0000256" key="1">
    <source>
        <dbReference type="ARBA" id="ARBA00022553"/>
    </source>
</evidence>
<dbReference type="RefSeq" id="WP_379042985.1">
    <property type="nucleotide sequence ID" value="NZ_JBHULZ010000006.1"/>
</dbReference>
<dbReference type="PROSITE" id="PS50110">
    <property type="entry name" value="RESPONSE_REGULATORY"/>
    <property type="match status" value="1"/>
</dbReference>
<protein>
    <submittedName>
        <fullName evidence="4">Response regulator</fullName>
    </submittedName>
</protein>
<dbReference type="PANTHER" id="PTHR44591">
    <property type="entry name" value="STRESS RESPONSE REGULATOR PROTEIN 1"/>
    <property type="match status" value="1"/>
</dbReference>